<evidence type="ECO:0000256" key="9">
    <source>
        <dbReference type="ARBA" id="ARBA00043912"/>
    </source>
</evidence>
<dbReference type="SUPFAM" id="SSF54695">
    <property type="entry name" value="POZ domain"/>
    <property type="match status" value="1"/>
</dbReference>
<dbReference type="Pfam" id="PF24681">
    <property type="entry name" value="Kelch_KLHDC2_KLHL20_DRC7"/>
    <property type="match status" value="1"/>
</dbReference>
<keyword evidence="7" id="KW-0009">Actin-binding</keyword>
<dbReference type="SMART" id="SM00225">
    <property type="entry name" value="BTB"/>
    <property type="match status" value="1"/>
</dbReference>
<dbReference type="AlphaFoldDB" id="A0A8R2B6I0"/>
<evidence type="ECO:0000256" key="6">
    <source>
        <dbReference type="ARBA" id="ARBA00022801"/>
    </source>
</evidence>
<name>A0A8R2B6I0_ACYPI</name>
<dbReference type="InterPro" id="IPR017096">
    <property type="entry name" value="BTB-kelch_protein"/>
</dbReference>
<feature type="domain" description="BTB" evidence="10">
    <location>
        <begin position="69"/>
        <end position="136"/>
    </location>
</feature>
<dbReference type="OrthoDB" id="10250130at2759"/>
<comment type="function">
    <text evidence="9">Probable substrate-specific adapter of an E3 ubiquitin-protein ligase complex which mediates the ubiquitination and subsequent proteasomal degradation of target proteins. May have a role in synapse differentiation and growth.</text>
</comment>
<dbReference type="InterPro" id="IPR000210">
    <property type="entry name" value="BTB/POZ_dom"/>
</dbReference>
<dbReference type="SMART" id="SM00612">
    <property type="entry name" value="Kelch"/>
    <property type="match status" value="5"/>
</dbReference>
<evidence type="ECO:0000256" key="4">
    <source>
        <dbReference type="ARBA" id="ARBA00022737"/>
    </source>
</evidence>
<dbReference type="KEGG" id="api:100574977"/>
<organism evidence="11 12">
    <name type="scientific">Acyrthosiphon pisum</name>
    <name type="common">Pea aphid</name>
    <dbReference type="NCBI Taxonomy" id="7029"/>
    <lineage>
        <taxon>Eukaryota</taxon>
        <taxon>Metazoa</taxon>
        <taxon>Ecdysozoa</taxon>
        <taxon>Arthropoda</taxon>
        <taxon>Hexapoda</taxon>
        <taxon>Insecta</taxon>
        <taxon>Pterygota</taxon>
        <taxon>Neoptera</taxon>
        <taxon>Paraneoptera</taxon>
        <taxon>Hemiptera</taxon>
        <taxon>Sternorrhyncha</taxon>
        <taxon>Aphidomorpha</taxon>
        <taxon>Aphidoidea</taxon>
        <taxon>Aphididae</taxon>
        <taxon>Macrosiphini</taxon>
        <taxon>Acyrthosiphon</taxon>
    </lineage>
</organism>
<dbReference type="InterPro" id="IPR018087">
    <property type="entry name" value="Glyco_hydro_5_CS"/>
</dbReference>
<dbReference type="GO" id="GO:0004553">
    <property type="term" value="F:hydrolase activity, hydrolyzing O-glycosyl compounds"/>
    <property type="evidence" value="ECO:0007669"/>
    <property type="project" value="InterPro"/>
</dbReference>
<keyword evidence="5" id="KW-0833">Ubl conjugation pathway</keyword>
<dbReference type="Pfam" id="PF07707">
    <property type="entry name" value="BACK"/>
    <property type="match status" value="1"/>
</dbReference>
<dbReference type="PIRSF" id="PIRSF037037">
    <property type="entry name" value="Kelch-like_protein_gigaxonin"/>
    <property type="match status" value="1"/>
</dbReference>
<keyword evidence="4" id="KW-0677">Repeat</keyword>
<reference evidence="12" key="1">
    <citation type="submission" date="2010-06" db="EMBL/GenBank/DDBJ databases">
        <authorList>
            <person name="Jiang H."/>
            <person name="Abraham K."/>
            <person name="Ali S."/>
            <person name="Alsbrooks S.L."/>
            <person name="Anim B.N."/>
            <person name="Anosike U.S."/>
            <person name="Attaway T."/>
            <person name="Bandaranaike D.P."/>
            <person name="Battles P.K."/>
            <person name="Bell S.N."/>
            <person name="Bell A.V."/>
            <person name="Beltran B."/>
            <person name="Bickham C."/>
            <person name="Bustamante Y."/>
            <person name="Caleb T."/>
            <person name="Canada A."/>
            <person name="Cardenas V."/>
            <person name="Carter K."/>
            <person name="Chacko J."/>
            <person name="Chandrabose M.N."/>
            <person name="Chavez D."/>
            <person name="Chavez A."/>
            <person name="Chen L."/>
            <person name="Chu H.-S."/>
            <person name="Claassen K.J."/>
            <person name="Cockrell R."/>
            <person name="Collins M."/>
            <person name="Cooper J.A."/>
            <person name="Cree A."/>
            <person name="Curry S.M."/>
            <person name="Da Y."/>
            <person name="Dao M.D."/>
            <person name="Das B."/>
            <person name="Davila M.-L."/>
            <person name="Davy-Carroll L."/>
            <person name="Denson S."/>
            <person name="Dinh H."/>
            <person name="Ebong V.E."/>
            <person name="Edwards J.R."/>
            <person name="Egan A."/>
            <person name="El-Daye J."/>
            <person name="Escobedo L."/>
            <person name="Fernandez S."/>
            <person name="Fernando P.R."/>
            <person name="Flagg N."/>
            <person name="Forbes L.D."/>
            <person name="Fowler R.G."/>
            <person name="Fu Q."/>
            <person name="Gabisi R.A."/>
            <person name="Ganer J."/>
            <person name="Garbino Pronczuk A."/>
            <person name="Garcia R.M."/>
            <person name="Garner T."/>
            <person name="Garrett T.E."/>
            <person name="Gonzalez D.A."/>
            <person name="Hamid H."/>
            <person name="Hawkins E.S."/>
            <person name="Hirani K."/>
            <person name="Hogues M.E."/>
            <person name="Hollins B."/>
            <person name="Hsiao C.-H."/>
            <person name="Jabil R."/>
            <person name="James M.L."/>
            <person name="Jhangiani S.N."/>
            <person name="Johnson B."/>
            <person name="Johnson Q."/>
            <person name="Joshi V."/>
            <person name="Kalu J.B."/>
            <person name="Kam C."/>
            <person name="Kashfia A."/>
            <person name="Keebler J."/>
            <person name="Kisamo H."/>
            <person name="Kovar C.L."/>
            <person name="Lago L.A."/>
            <person name="Lai C.-Y."/>
            <person name="Laidlaw J."/>
            <person name="Lara F."/>
            <person name="Le T.-K."/>
            <person name="Lee S.L."/>
            <person name="Legall F.H."/>
            <person name="Lemon S.J."/>
            <person name="Lewis L.R."/>
            <person name="Li B."/>
            <person name="Liu Y."/>
            <person name="Liu Y.-S."/>
            <person name="Lopez J."/>
            <person name="Lozado R.J."/>
            <person name="Lu J."/>
            <person name="Madu R.C."/>
            <person name="Maheshwari M."/>
            <person name="Maheshwari R."/>
            <person name="Malloy K."/>
            <person name="Martinez E."/>
            <person name="Mathew T."/>
            <person name="Mercado I.C."/>
            <person name="Mercado C."/>
            <person name="Meyer B."/>
            <person name="Montgomery K."/>
            <person name="Morgan M.B."/>
            <person name="Munidasa M."/>
            <person name="Nazareth L.V."/>
            <person name="Nelson J."/>
            <person name="Ng B.M."/>
            <person name="Nguyen N.B."/>
            <person name="Nguyen P.Q."/>
            <person name="Nguyen T."/>
            <person name="Obregon M."/>
            <person name="Okwuonu G.O."/>
            <person name="Onwere C.G."/>
            <person name="Orozco G."/>
            <person name="Parra A."/>
            <person name="Patel S."/>
            <person name="Patil S."/>
            <person name="Perez A."/>
            <person name="Perez Y."/>
            <person name="Pham C."/>
            <person name="Primus E.L."/>
            <person name="Pu L.-L."/>
            <person name="Puazo M."/>
            <person name="Qin X."/>
            <person name="Quiroz J.B."/>
            <person name="Reese J."/>
            <person name="Richards S."/>
            <person name="Rives C.M."/>
            <person name="Robberts R."/>
            <person name="Ruiz S.J."/>
            <person name="Ruiz M.J."/>
            <person name="Santibanez J."/>
            <person name="Schneider B.W."/>
            <person name="Sisson I."/>
            <person name="Smith M."/>
            <person name="Sodergren E."/>
            <person name="Song X.-Z."/>
            <person name="Song B.B."/>
            <person name="Summersgill H."/>
            <person name="Thelus R."/>
            <person name="Thornton R.D."/>
            <person name="Trejos Z.Y."/>
            <person name="Usmani K."/>
            <person name="Vattathil S."/>
            <person name="Villasana D."/>
            <person name="Walker D.L."/>
            <person name="Wang S."/>
            <person name="Wang K."/>
            <person name="White C.S."/>
            <person name="Williams A.C."/>
            <person name="Williamson J."/>
            <person name="Wilson K."/>
            <person name="Woghiren I.O."/>
            <person name="Woodworth J.R."/>
            <person name="Worley K.C."/>
            <person name="Wright R.A."/>
            <person name="Wu W."/>
            <person name="Young L."/>
            <person name="Zhang L."/>
            <person name="Zhang J."/>
            <person name="Zhu Y."/>
            <person name="Muzny D.M."/>
            <person name="Weinstock G."/>
            <person name="Gibbs R.A."/>
        </authorList>
    </citation>
    <scope>NUCLEOTIDE SEQUENCE [LARGE SCALE GENOMIC DNA]</scope>
    <source>
        <strain evidence="12">LSR1</strain>
    </source>
</reference>
<evidence type="ECO:0000313" key="12">
    <source>
        <dbReference type="Proteomes" id="UP000007819"/>
    </source>
</evidence>
<evidence type="ECO:0000256" key="3">
    <source>
        <dbReference type="ARBA" id="ARBA00022441"/>
    </source>
</evidence>
<dbReference type="GeneID" id="100574977"/>
<dbReference type="Gene3D" id="3.30.710.10">
    <property type="entry name" value="Potassium Channel Kv1.1, Chain A"/>
    <property type="match status" value="1"/>
</dbReference>
<evidence type="ECO:0000256" key="8">
    <source>
        <dbReference type="ARBA" id="ARBA00023295"/>
    </source>
</evidence>
<keyword evidence="12" id="KW-1185">Reference proteome</keyword>
<dbReference type="FunFam" id="1.25.40.420:FF:000001">
    <property type="entry name" value="Kelch-like family member 12"/>
    <property type="match status" value="1"/>
</dbReference>
<keyword evidence="6" id="KW-0378">Hydrolase</keyword>
<dbReference type="PROSITE" id="PS00659">
    <property type="entry name" value="GLYCOSYL_HYDROL_F5"/>
    <property type="match status" value="1"/>
</dbReference>
<dbReference type="InterPro" id="IPR011333">
    <property type="entry name" value="SKP1/BTB/POZ_sf"/>
</dbReference>
<keyword evidence="3" id="KW-0880">Kelch repeat</keyword>
<dbReference type="Pfam" id="PF00651">
    <property type="entry name" value="BTB"/>
    <property type="match status" value="1"/>
</dbReference>
<dbReference type="InterPro" id="IPR015915">
    <property type="entry name" value="Kelch-typ_b-propeller"/>
</dbReference>
<protein>
    <recommendedName>
        <fullName evidence="2">Kelch-like protein diablo</fullName>
    </recommendedName>
</protein>
<dbReference type="PROSITE" id="PS50097">
    <property type="entry name" value="BTB"/>
    <property type="match status" value="1"/>
</dbReference>
<dbReference type="EnsemblMetazoa" id="XM_008185925.3">
    <property type="protein sequence ID" value="XP_008184147.2"/>
    <property type="gene ID" value="LOC100574977"/>
</dbReference>
<dbReference type="InterPro" id="IPR011705">
    <property type="entry name" value="BACK"/>
</dbReference>
<dbReference type="InterPro" id="IPR006652">
    <property type="entry name" value="Kelch_1"/>
</dbReference>
<dbReference type="Gene3D" id="1.25.40.420">
    <property type="match status" value="1"/>
</dbReference>
<dbReference type="Proteomes" id="UP000007819">
    <property type="component" value="Chromosome A1"/>
</dbReference>
<comment type="pathway">
    <text evidence="1">Protein modification; protein ubiquitination.</text>
</comment>
<dbReference type="SMART" id="SM00875">
    <property type="entry name" value="BACK"/>
    <property type="match status" value="1"/>
</dbReference>
<dbReference type="PANTHER" id="PTHR24412">
    <property type="entry name" value="KELCH PROTEIN"/>
    <property type="match status" value="1"/>
</dbReference>
<dbReference type="Gene3D" id="2.120.10.80">
    <property type="entry name" value="Kelch-type beta propeller"/>
    <property type="match status" value="1"/>
</dbReference>
<accession>A0A8R2B6I0</accession>
<sequence>MKRRHAQQTDFKAVKAVKEMDNVQASSGESNLKEVLKSNECEPTQFRNDSHSVRLLENLQSLRKNKVLCDIRFKTNDGTLVLGHKNVLIAASPYFRAMFDNFDESNKDLVNIRELDSMVLKILVDYIYTGEFIVTKENVQVLLQGANILQLDFVSAACAEFLQKLLDASNCLGIRAFADLHNCTDLLSSCEAFIKKQFLEVVKTNEFLSLSSEDMVKIISCNDLAVPYEEKVFESVMKWAKHDLKIRKDVLSELMEHVRLPTLASKPDILFNIVNEPLLKNDPKCNKYVIEALNFNLQKSFQHFTIPKTIRCKPRQFGDSQKVILMFNRSDTSPKYYAEWYDPATTQRKIAPGLNEFRGLAGLVVMRDRYVFAVGSVNGISSKSVSMLDVSSQSPSWVPMADMLVSRRRLGVGVLDDCIYAVGGGNFKNSVNSVEVFDVSIQKWRLVSSMSIKRYDFGVGVLNNRLYAVGGAGDRKTVKSVEYYDPALDTWTTVAEMSGNRKGVSVGVMDGVMYAIGGYGAGKYLKRVEVYRPSDGVWSSVADMNLCRYRPGVAVLDGLVYVFGGERESFIVDTVEIYNPNTNTWTLERLSRNKVQIYAGVVVDRPIHCINLLP</sequence>
<dbReference type="GO" id="GO:0003779">
    <property type="term" value="F:actin binding"/>
    <property type="evidence" value="ECO:0007669"/>
    <property type="project" value="UniProtKB-KW"/>
</dbReference>
<keyword evidence="8" id="KW-0326">Glycosidase</keyword>
<proteinExistence type="predicted"/>
<evidence type="ECO:0000256" key="5">
    <source>
        <dbReference type="ARBA" id="ARBA00022786"/>
    </source>
</evidence>
<dbReference type="RefSeq" id="XP_008184147.2">
    <property type="nucleotide sequence ID" value="XM_008185925.3"/>
</dbReference>
<evidence type="ECO:0000256" key="2">
    <source>
        <dbReference type="ARBA" id="ARBA00013699"/>
    </source>
</evidence>
<dbReference type="GO" id="GO:0005975">
    <property type="term" value="P:carbohydrate metabolic process"/>
    <property type="evidence" value="ECO:0007669"/>
    <property type="project" value="InterPro"/>
</dbReference>
<evidence type="ECO:0000256" key="7">
    <source>
        <dbReference type="ARBA" id="ARBA00023203"/>
    </source>
</evidence>
<evidence type="ECO:0000256" key="1">
    <source>
        <dbReference type="ARBA" id="ARBA00004906"/>
    </source>
</evidence>
<evidence type="ECO:0000259" key="10">
    <source>
        <dbReference type="PROSITE" id="PS50097"/>
    </source>
</evidence>
<reference evidence="11" key="2">
    <citation type="submission" date="2022-06" db="UniProtKB">
        <authorList>
            <consortium name="EnsemblMetazoa"/>
        </authorList>
    </citation>
    <scope>IDENTIFICATION</scope>
</reference>
<evidence type="ECO:0000313" key="11">
    <source>
        <dbReference type="EnsemblMetazoa" id="XP_008184147.2"/>
    </source>
</evidence>
<dbReference type="PANTHER" id="PTHR24412:SF466">
    <property type="entry name" value="RING CANAL KELCH PROTEIN"/>
    <property type="match status" value="1"/>
</dbReference>
<dbReference type="SUPFAM" id="SSF117281">
    <property type="entry name" value="Kelch motif"/>
    <property type="match status" value="1"/>
</dbReference>